<organism evidence="4 5">
    <name type="scientific">Paraburkholderia kururiensis</name>
    <dbReference type="NCBI Taxonomy" id="984307"/>
    <lineage>
        <taxon>Bacteria</taxon>
        <taxon>Pseudomonadati</taxon>
        <taxon>Pseudomonadota</taxon>
        <taxon>Betaproteobacteria</taxon>
        <taxon>Burkholderiales</taxon>
        <taxon>Burkholderiaceae</taxon>
        <taxon>Paraburkholderia</taxon>
    </lineage>
</organism>
<dbReference type="RefSeq" id="WP_232833495.1">
    <property type="nucleotide sequence ID" value="NZ_CP139965.1"/>
</dbReference>
<sequence>MTTPDPMSLYTDARLVALYDALNPFAADTAFYLHLAATLPRVPILDIGCGTGLLASELARRGHDVTGIDPARAMLEVARQRAGGAQQVRWIEGDARAAAPSSAGLALMTGHVAQIFLDDASWLATLTAIRRALYPGGWLAFESRNPQARPWERWTPERSRRTVDHPVVGATVVWQRLIEVRTDGDGQRVRFETHYRFERTDDEVVVRSELRFRSKDELAATLDEAGFSVTQWYGDWSGAPLGADSPELIVVATRS</sequence>
<dbReference type="Proteomes" id="UP001325479">
    <property type="component" value="Chromosome"/>
</dbReference>
<name>A0ABZ0WIB1_9BURK</name>
<evidence type="ECO:0000313" key="5">
    <source>
        <dbReference type="Proteomes" id="UP001325479"/>
    </source>
</evidence>
<dbReference type="GO" id="GO:0008168">
    <property type="term" value="F:methyltransferase activity"/>
    <property type="evidence" value="ECO:0007669"/>
    <property type="project" value="UniProtKB-KW"/>
</dbReference>
<evidence type="ECO:0000256" key="1">
    <source>
        <dbReference type="ARBA" id="ARBA00022603"/>
    </source>
</evidence>
<protein>
    <submittedName>
        <fullName evidence="4">Class I SAM-dependent methyltransferase</fullName>
        <ecNumber evidence="4">2.1.1.-</ecNumber>
    </submittedName>
</protein>
<evidence type="ECO:0000256" key="2">
    <source>
        <dbReference type="ARBA" id="ARBA00022679"/>
    </source>
</evidence>
<gene>
    <name evidence="4" type="ORF">U0042_23730</name>
</gene>
<keyword evidence="1 4" id="KW-0489">Methyltransferase</keyword>
<proteinExistence type="predicted"/>
<keyword evidence="5" id="KW-1185">Reference proteome</keyword>
<keyword evidence="2 4" id="KW-0808">Transferase</keyword>
<dbReference type="PANTHER" id="PTHR43861:SF1">
    <property type="entry name" value="TRANS-ACONITATE 2-METHYLTRANSFERASE"/>
    <property type="match status" value="1"/>
</dbReference>
<accession>A0ABZ0WIB1</accession>
<dbReference type="InterPro" id="IPR041698">
    <property type="entry name" value="Methyltransf_25"/>
</dbReference>
<dbReference type="EMBL" id="CP139965">
    <property type="protein sequence ID" value="WQD77050.1"/>
    <property type="molecule type" value="Genomic_DNA"/>
</dbReference>
<feature type="domain" description="Methyltransferase" evidence="3">
    <location>
        <begin position="44"/>
        <end position="137"/>
    </location>
</feature>
<reference evidence="4 5" key="1">
    <citation type="submission" date="2023-12" db="EMBL/GenBank/DDBJ databases">
        <title>Genome sequencing and assembly of bacterial species from a model synthetic community.</title>
        <authorList>
            <person name="Hogle S.L."/>
        </authorList>
    </citation>
    <scope>NUCLEOTIDE SEQUENCE [LARGE SCALE GENOMIC DNA]</scope>
    <source>
        <strain evidence="4 5">HAMBI 2494</strain>
    </source>
</reference>
<dbReference type="EC" id="2.1.1.-" evidence="4"/>
<dbReference type="SUPFAM" id="SSF53335">
    <property type="entry name" value="S-adenosyl-L-methionine-dependent methyltransferases"/>
    <property type="match status" value="1"/>
</dbReference>
<dbReference type="Gene3D" id="3.40.50.150">
    <property type="entry name" value="Vaccinia Virus protein VP39"/>
    <property type="match status" value="1"/>
</dbReference>
<evidence type="ECO:0000313" key="4">
    <source>
        <dbReference type="EMBL" id="WQD77050.1"/>
    </source>
</evidence>
<dbReference type="Pfam" id="PF13649">
    <property type="entry name" value="Methyltransf_25"/>
    <property type="match status" value="1"/>
</dbReference>
<dbReference type="PANTHER" id="PTHR43861">
    <property type="entry name" value="TRANS-ACONITATE 2-METHYLTRANSFERASE-RELATED"/>
    <property type="match status" value="1"/>
</dbReference>
<dbReference type="InterPro" id="IPR029063">
    <property type="entry name" value="SAM-dependent_MTases_sf"/>
</dbReference>
<dbReference type="CDD" id="cd02440">
    <property type="entry name" value="AdoMet_MTases"/>
    <property type="match status" value="1"/>
</dbReference>
<evidence type="ECO:0000259" key="3">
    <source>
        <dbReference type="Pfam" id="PF13649"/>
    </source>
</evidence>
<dbReference type="GO" id="GO:0032259">
    <property type="term" value="P:methylation"/>
    <property type="evidence" value="ECO:0007669"/>
    <property type="project" value="UniProtKB-KW"/>
</dbReference>